<accession>A0A2T2XJD9</accession>
<evidence type="ECO:0000313" key="3">
    <source>
        <dbReference type="EMBL" id="PSR34604.1"/>
    </source>
</evidence>
<evidence type="ECO:0000259" key="1">
    <source>
        <dbReference type="Pfam" id="PF00501"/>
    </source>
</evidence>
<proteinExistence type="predicted"/>
<dbReference type="Proteomes" id="UP000242972">
    <property type="component" value="Unassembled WGS sequence"/>
</dbReference>
<dbReference type="Gene3D" id="3.30.300.30">
    <property type="match status" value="1"/>
</dbReference>
<sequence length="502" mass="55187">MLTVGSALLGAARRMKNKTALIFGDQQLSYQQLNQKANQVAWTFHQEGVGPGERVALLLPNGLEMAELYFGISKAGVVGVPLNLRWAPPEIAYAMRDADISLVIADPDFEPILSQIPFEKARVFYTGPDGSWTRKVNTAPVSEPDFVTVMESDPWVLVYTSGTTGRPKGAIRTHMSNIMIALALVSELGISSDQIGFAILPMFHVNSMWFVTLSVAIGATCVIYPHRTFHPHHVIEQINLHHVNYGMFVPSMLTFLADAVESGKVRADGLEVIMTASAPLDSTLRDRILRGFPKARLYDIYGSTEYGAATIVRHSVDGPLGSVGYATIGQDIEILDDGRRPVASGTIGEVFVRGPSLMKEYWHNPEANERSFTAEGFLTVGDMGYQQEDGLLFLVDRKQDMIIVSGENVYPTEVEEVLLRYPGVALAAVFGVPDPRRGERVIAMVTQREGGDFDLNALEELCRQNLADYKRPSRIIVSPELPIGPSGKVVRRLAKDAWLAQS</sequence>
<protein>
    <submittedName>
        <fullName evidence="3">Long-chain fatty acid--CoA ligase</fullName>
    </submittedName>
</protein>
<reference evidence="3 4" key="1">
    <citation type="journal article" date="2014" name="BMC Genomics">
        <title>Comparison of environmental and isolate Sulfobacillus genomes reveals diverse carbon, sulfur, nitrogen, and hydrogen metabolisms.</title>
        <authorList>
            <person name="Justice N.B."/>
            <person name="Norman A."/>
            <person name="Brown C.T."/>
            <person name="Singh A."/>
            <person name="Thomas B.C."/>
            <person name="Banfield J.F."/>
        </authorList>
    </citation>
    <scope>NUCLEOTIDE SEQUENCE [LARGE SCALE GENOMIC DNA]</scope>
    <source>
        <strain evidence="3">AMDSBA4</strain>
    </source>
</reference>
<dbReference type="InterPro" id="IPR025110">
    <property type="entry name" value="AMP-bd_C"/>
</dbReference>
<evidence type="ECO:0000259" key="2">
    <source>
        <dbReference type="Pfam" id="PF13193"/>
    </source>
</evidence>
<dbReference type="InterPro" id="IPR042099">
    <property type="entry name" value="ANL_N_sf"/>
</dbReference>
<evidence type="ECO:0000313" key="4">
    <source>
        <dbReference type="Proteomes" id="UP000242972"/>
    </source>
</evidence>
<dbReference type="InterPro" id="IPR000873">
    <property type="entry name" value="AMP-dep_synth/lig_dom"/>
</dbReference>
<dbReference type="InterPro" id="IPR020845">
    <property type="entry name" value="AMP-binding_CS"/>
</dbReference>
<dbReference type="Gene3D" id="3.40.50.12780">
    <property type="entry name" value="N-terminal domain of ligase-like"/>
    <property type="match status" value="1"/>
</dbReference>
<dbReference type="AlphaFoldDB" id="A0A2T2XJD9"/>
<dbReference type="PROSITE" id="PS00455">
    <property type="entry name" value="AMP_BINDING"/>
    <property type="match status" value="1"/>
</dbReference>
<gene>
    <name evidence="3" type="ORF">C7B46_03975</name>
</gene>
<dbReference type="InterPro" id="IPR045851">
    <property type="entry name" value="AMP-bd_C_sf"/>
</dbReference>
<dbReference type="EMBL" id="PXYW01000007">
    <property type="protein sequence ID" value="PSR34604.1"/>
    <property type="molecule type" value="Genomic_DNA"/>
</dbReference>
<dbReference type="InterPro" id="IPR050237">
    <property type="entry name" value="ATP-dep_AMP-bd_enzyme"/>
</dbReference>
<organism evidence="3 4">
    <name type="scientific">Sulfobacillus benefaciens</name>
    <dbReference type="NCBI Taxonomy" id="453960"/>
    <lineage>
        <taxon>Bacteria</taxon>
        <taxon>Bacillati</taxon>
        <taxon>Bacillota</taxon>
        <taxon>Clostridia</taxon>
        <taxon>Eubacteriales</taxon>
        <taxon>Clostridiales Family XVII. Incertae Sedis</taxon>
        <taxon>Sulfobacillus</taxon>
    </lineage>
</organism>
<dbReference type="GO" id="GO:0016878">
    <property type="term" value="F:acid-thiol ligase activity"/>
    <property type="evidence" value="ECO:0007669"/>
    <property type="project" value="UniProtKB-ARBA"/>
</dbReference>
<name>A0A2T2XJD9_9FIRM</name>
<feature type="domain" description="AMP-dependent synthetase/ligase" evidence="1">
    <location>
        <begin position="11"/>
        <end position="362"/>
    </location>
</feature>
<feature type="domain" description="AMP-binding enzyme C-terminal" evidence="2">
    <location>
        <begin position="413"/>
        <end position="488"/>
    </location>
</feature>
<dbReference type="Pfam" id="PF00501">
    <property type="entry name" value="AMP-binding"/>
    <property type="match status" value="1"/>
</dbReference>
<dbReference type="PANTHER" id="PTHR43767">
    <property type="entry name" value="LONG-CHAIN-FATTY-ACID--COA LIGASE"/>
    <property type="match status" value="1"/>
</dbReference>
<keyword evidence="3" id="KW-0436">Ligase</keyword>
<comment type="caution">
    <text evidence="3">The sequence shown here is derived from an EMBL/GenBank/DDBJ whole genome shotgun (WGS) entry which is preliminary data.</text>
</comment>
<dbReference type="SUPFAM" id="SSF56801">
    <property type="entry name" value="Acetyl-CoA synthetase-like"/>
    <property type="match status" value="1"/>
</dbReference>
<dbReference type="Pfam" id="PF13193">
    <property type="entry name" value="AMP-binding_C"/>
    <property type="match status" value="1"/>
</dbReference>
<dbReference type="PANTHER" id="PTHR43767:SF1">
    <property type="entry name" value="NONRIBOSOMAL PEPTIDE SYNTHASE PES1 (EUROFUNG)-RELATED"/>
    <property type="match status" value="1"/>
</dbReference>